<proteinExistence type="predicted"/>
<reference evidence="1 2" key="1">
    <citation type="submission" date="2018-03" db="EMBL/GenBank/DDBJ databases">
        <title>Genome sequencing of Phreatobacter sp.</title>
        <authorList>
            <person name="Kim S.-J."/>
            <person name="Heo J."/>
            <person name="Kwon S.-W."/>
        </authorList>
    </citation>
    <scope>NUCLEOTIDE SEQUENCE [LARGE SCALE GENOMIC DNA]</scope>
    <source>
        <strain evidence="1 2">S-12</strain>
    </source>
</reference>
<gene>
    <name evidence="1" type="ORF">C6569_05020</name>
</gene>
<dbReference type="OrthoDB" id="7870498at2"/>
<sequence>MVADGATTVPVVEVGSILGAGREAVILHKGERYRLRVTANDKLILTK</sequence>
<dbReference type="InterPro" id="IPR019600">
    <property type="entry name" value="Hemin_uptake_protein_HemP"/>
</dbReference>
<dbReference type="KEGG" id="phr:C6569_05020"/>
<protein>
    <submittedName>
        <fullName evidence="1">Hemin uptake protein HemP</fullName>
    </submittedName>
</protein>
<evidence type="ECO:0000313" key="1">
    <source>
        <dbReference type="EMBL" id="AVO44474.1"/>
    </source>
</evidence>
<name>A0A2S0N8I6_9HYPH</name>
<keyword evidence="2" id="KW-1185">Reference proteome</keyword>
<evidence type="ECO:0000313" key="2">
    <source>
        <dbReference type="Proteomes" id="UP000237889"/>
    </source>
</evidence>
<organism evidence="1 2">
    <name type="scientific">Phreatobacter cathodiphilus</name>
    <dbReference type="NCBI Taxonomy" id="1868589"/>
    <lineage>
        <taxon>Bacteria</taxon>
        <taxon>Pseudomonadati</taxon>
        <taxon>Pseudomonadota</taxon>
        <taxon>Alphaproteobacteria</taxon>
        <taxon>Hyphomicrobiales</taxon>
        <taxon>Phreatobacteraceae</taxon>
        <taxon>Phreatobacter</taxon>
    </lineage>
</organism>
<dbReference type="Pfam" id="PF10636">
    <property type="entry name" value="hemP"/>
    <property type="match status" value="1"/>
</dbReference>
<dbReference type="Gene3D" id="2.10.70.10">
    <property type="entry name" value="Complement Module, domain 1"/>
    <property type="match status" value="1"/>
</dbReference>
<dbReference type="AlphaFoldDB" id="A0A2S0N8I6"/>
<accession>A0A2S0N8I6</accession>
<dbReference type="EMBL" id="CP027668">
    <property type="protein sequence ID" value="AVO44474.1"/>
    <property type="molecule type" value="Genomic_DNA"/>
</dbReference>
<dbReference type="Proteomes" id="UP000237889">
    <property type="component" value="Chromosome"/>
</dbReference>